<dbReference type="Proteomes" id="UP001598300">
    <property type="component" value="Unassembled WGS sequence"/>
</dbReference>
<keyword evidence="1" id="KW-0812">Transmembrane</keyword>
<protein>
    <submittedName>
        <fullName evidence="2">MarR family transcriptional regulator</fullName>
    </submittedName>
</protein>
<dbReference type="InterPro" id="IPR036390">
    <property type="entry name" value="WH_DNA-bd_sf"/>
</dbReference>
<accession>A0ABW6E5V7</accession>
<evidence type="ECO:0000313" key="2">
    <source>
        <dbReference type="EMBL" id="MFD3961470.1"/>
    </source>
</evidence>
<evidence type="ECO:0000313" key="3">
    <source>
        <dbReference type="Proteomes" id="UP001598300"/>
    </source>
</evidence>
<dbReference type="Gene3D" id="1.10.10.10">
    <property type="entry name" value="Winged helix-like DNA-binding domain superfamily/Winged helix DNA-binding domain"/>
    <property type="match status" value="1"/>
</dbReference>
<keyword evidence="1" id="KW-1133">Transmembrane helix</keyword>
<organism evidence="2 3">
    <name type="scientific">Streptomyces bacillaris</name>
    <dbReference type="NCBI Taxonomy" id="68179"/>
    <lineage>
        <taxon>Bacteria</taxon>
        <taxon>Bacillati</taxon>
        <taxon>Actinomycetota</taxon>
        <taxon>Actinomycetes</taxon>
        <taxon>Kitasatosporales</taxon>
        <taxon>Streptomycetaceae</taxon>
        <taxon>Streptomyces</taxon>
    </lineage>
</organism>
<evidence type="ECO:0000256" key="1">
    <source>
        <dbReference type="SAM" id="Phobius"/>
    </source>
</evidence>
<name>A0ABW6E5V7_9ACTN</name>
<dbReference type="SUPFAM" id="SSF46785">
    <property type="entry name" value="Winged helix' DNA-binding domain"/>
    <property type="match status" value="1"/>
</dbReference>
<reference evidence="2 3" key="1">
    <citation type="submission" date="2024-09" db="EMBL/GenBank/DDBJ databases">
        <title>The Natural Products Discovery Center: Release of the First 8490 Sequenced Strains for Exploring Actinobacteria Biosynthetic Diversity.</title>
        <authorList>
            <person name="Kalkreuter E."/>
            <person name="Kautsar S.A."/>
            <person name="Yang D."/>
            <person name="Bader C.D."/>
            <person name="Teijaro C.N."/>
            <person name="Fluegel L."/>
            <person name="Davis C.M."/>
            <person name="Simpson J.R."/>
            <person name="Lauterbach L."/>
            <person name="Steele A.D."/>
            <person name="Gui C."/>
            <person name="Meng S."/>
            <person name="Li G."/>
            <person name="Viehrig K."/>
            <person name="Ye F."/>
            <person name="Su P."/>
            <person name="Kiefer A.F."/>
            <person name="Nichols A."/>
            <person name="Cepeda A.J."/>
            <person name="Yan W."/>
            <person name="Fan B."/>
            <person name="Jiang Y."/>
            <person name="Adhikari A."/>
            <person name="Zheng C.-J."/>
            <person name="Schuster L."/>
            <person name="Cowan T.M."/>
            <person name="Smanski M.J."/>
            <person name="Chevrette M.G."/>
            <person name="De Carvalho L.P.S."/>
            <person name="Shen B."/>
        </authorList>
    </citation>
    <scope>NUCLEOTIDE SEQUENCE [LARGE SCALE GENOMIC DNA]</scope>
    <source>
        <strain evidence="2 3">NPDC058584</strain>
    </source>
</reference>
<keyword evidence="1" id="KW-0472">Membrane</keyword>
<sequence length="129" mass="13634">MPSKEAHLSKTVLRSARVTAPILLALGAMNAWTAQTKADYAALSTALCLCVCAAGLFGEDLVQRGHRQDLMVLAHIAAHPGAEAPGIARAVGTPERVVTRSLSRLTENGLLALVDDDAHPALRSYRLTP</sequence>
<comment type="caution">
    <text evidence="2">The sequence shown here is derived from an EMBL/GenBank/DDBJ whole genome shotgun (WGS) entry which is preliminary data.</text>
</comment>
<gene>
    <name evidence="2" type="ORF">ACFWR3_35980</name>
</gene>
<proteinExistence type="predicted"/>
<feature type="transmembrane region" description="Helical" evidence="1">
    <location>
        <begin position="12"/>
        <end position="34"/>
    </location>
</feature>
<dbReference type="EMBL" id="JBHXPM010000058">
    <property type="protein sequence ID" value="MFD3961470.1"/>
    <property type="molecule type" value="Genomic_DNA"/>
</dbReference>
<dbReference type="InterPro" id="IPR036388">
    <property type="entry name" value="WH-like_DNA-bd_sf"/>
</dbReference>
<feature type="transmembrane region" description="Helical" evidence="1">
    <location>
        <begin position="40"/>
        <end position="58"/>
    </location>
</feature>
<dbReference type="RefSeq" id="WP_244209705.1">
    <property type="nucleotide sequence ID" value="NZ_JBHXPM010000058.1"/>
</dbReference>
<keyword evidence="3" id="KW-1185">Reference proteome</keyword>